<sequence length="366" mass="41921">MLYLLLFAATLVQLAYYLFIYRKLFSYREGEDGEAPMQPVSVIVAARNEAGNLESYLPAILTQDYPDFEVIVVNDRSYDGTAELLKELKEQYPGLRVVDIPENDKYRQGKKFALTMGVKAAAHELLLFTDADCRPLSPFWIKNMQRGYAHAGTEIVLGASPYEKRKGLLNAFIRYETFYTAINYLSFALAGMPYMGVGRNLSYKKSLFFKQKGFASHLHLRSGDDDLFVNRAADSGNTRIAFSRESQTVSKAELTWGDYIRQKRRHQSVGKYYRGKHKFFLSLHACAAILFYACLFTLSGIAWDPVFLGVAAGSKWLVQYIVFRPVMKRMKAGDLWLFLPFLDLLYHIYILIMNLTPTSPENVQWK</sequence>
<evidence type="ECO:0000259" key="5">
    <source>
        <dbReference type="Pfam" id="PF00535"/>
    </source>
</evidence>
<dbReference type="SUPFAM" id="SSF53448">
    <property type="entry name" value="Nucleotide-diphospho-sugar transferases"/>
    <property type="match status" value="1"/>
</dbReference>
<keyword evidence="4" id="KW-1133">Transmembrane helix</keyword>
<accession>A0A4V2UTX6</accession>
<evidence type="ECO:0000256" key="4">
    <source>
        <dbReference type="SAM" id="Phobius"/>
    </source>
</evidence>
<dbReference type="EMBL" id="SMAD01000003">
    <property type="protein sequence ID" value="TCS88182.1"/>
    <property type="molecule type" value="Genomic_DNA"/>
</dbReference>
<dbReference type="Gene3D" id="3.90.550.10">
    <property type="entry name" value="Spore Coat Polysaccharide Biosynthesis Protein SpsA, Chain A"/>
    <property type="match status" value="1"/>
</dbReference>
<name>A0A4V2UTX6_9SPHI</name>
<dbReference type="PANTHER" id="PTHR43630">
    <property type="entry name" value="POLY-BETA-1,6-N-ACETYL-D-GLUCOSAMINE SYNTHASE"/>
    <property type="match status" value="1"/>
</dbReference>
<evidence type="ECO:0000313" key="7">
    <source>
        <dbReference type="Proteomes" id="UP000295807"/>
    </source>
</evidence>
<protein>
    <submittedName>
        <fullName evidence="6">Cellulose synthase/poly-beta-1,6-N-acetylglucosamine synthase-like glycosyltransferase</fullName>
    </submittedName>
</protein>
<feature type="transmembrane region" description="Helical" evidence="4">
    <location>
        <begin position="178"/>
        <end position="197"/>
    </location>
</feature>
<dbReference type="GO" id="GO:0016757">
    <property type="term" value="F:glycosyltransferase activity"/>
    <property type="evidence" value="ECO:0007669"/>
    <property type="project" value="UniProtKB-KW"/>
</dbReference>
<keyword evidence="3 6" id="KW-0808">Transferase</keyword>
<feature type="domain" description="Glycosyltransferase 2-like" evidence="5">
    <location>
        <begin position="41"/>
        <end position="170"/>
    </location>
</feature>
<dbReference type="PANTHER" id="PTHR43630:SF1">
    <property type="entry name" value="POLY-BETA-1,6-N-ACETYL-D-GLUCOSAMINE SYNTHASE"/>
    <property type="match status" value="1"/>
</dbReference>
<proteinExistence type="inferred from homology"/>
<evidence type="ECO:0000256" key="3">
    <source>
        <dbReference type="ARBA" id="ARBA00022679"/>
    </source>
</evidence>
<comment type="caution">
    <text evidence="6">The sequence shown here is derived from an EMBL/GenBank/DDBJ whole genome shotgun (WGS) entry which is preliminary data.</text>
</comment>
<organism evidence="6 7">
    <name type="scientific">Anseongella ginsenosidimutans</name>
    <dbReference type="NCBI Taxonomy" id="496056"/>
    <lineage>
        <taxon>Bacteria</taxon>
        <taxon>Pseudomonadati</taxon>
        <taxon>Bacteroidota</taxon>
        <taxon>Sphingobacteriia</taxon>
        <taxon>Sphingobacteriales</taxon>
        <taxon>Sphingobacteriaceae</taxon>
        <taxon>Anseongella</taxon>
    </lineage>
</organism>
<dbReference type="InterPro" id="IPR001173">
    <property type="entry name" value="Glyco_trans_2-like"/>
</dbReference>
<keyword evidence="4" id="KW-0472">Membrane</keyword>
<keyword evidence="2" id="KW-0328">Glycosyltransferase</keyword>
<dbReference type="InterPro" id="IPR029044">
    <property type="entry name" value="Nucleotide-diphossugar_trans"/>
</dbReference>
<evidence type="ECO:0000256" key="1">
    <source>
        <dbReference type="ARBA" id="ARBA00006739"/>
    </source>
</evidence>
<dbReference type="Pfam" id="PF00535">
    <property type="entry name" value="Glycos_transf_2"/>
    <property type="match status" value="1"/>
</dbReference>
<feature type="transmembrane region" description="Helical" evidence="4">
    <location>
        <begin position="305"/>
        <end position="323"/>
    </location>
</feature>
<dbReference type="Proteomes" id="UP000295807">
    <property type="component" value="Unassembled WGS sequence"/>
</dbReference>
<evidence type="ECO:0000256" key="2">
    <source>
        <dbReference type="ARBA" id="ARBA00022676"/>
    </source>
</evidence>
<feature type="transmembrane region" description="Helical" evidence="4">
    <location>
        <begin position="335"/>
        <end position="356"/>
    </location>
</feature>
<dbReference type="AlphaFoldDB" id="A0A4V2UTX6"/>
<evidence type="ECO:0000313" key="6">
    <source>
        <dbReference type="EMBL" id="TCS88182.1"/>
    </source>
</evidence>
<reference evidence="6 7" key="1">
    <citation type="submission" date="2019-03" db="EMBL/GenBank/DDBJ databases">
        <title>Genomic Encyclopedia of Type Strains, Phase IV (KMG-IV): sequencing the most valuable type-strain genomes for metagenomic binning, comparative biology and taxonomic classification.</title>
        <authorList>
            <person name="Goeker M."/>
        </authorList>
    </citation>
    <scope>NUCLEOTIDE SEQUENCE [LARGE SCALE GENOMIC DNA]</scope>
    <source>
        <strain evidence="6 7">DSM 21100</strain>
    </source>
</reference>
<keyword evidence="4" id="KW-0812">Transmembrane</keyword>
<comment type="similarity">
    <text evidence="1">Belongs to the glycosyltransferase 2 family.</text>
</comment>
<feature type="transmembrane region" description="Helical" evidence="4">
    <location>
        <begin position="279"/>
        <end position="299"/>
    </location>
</feature>
<gene>
    <name evidence="6" type="ORF">EDD80_10343</name>
</gene>
<keyword evidence="7" id="KW-1185">Reference proteome</keyword>